<evidence type="ECO:0000259" key="4">
    <source>
        <dbReference type="PROSITE" id="PS50995"/>
    </source>
</evidence>
<dbReference type="EMBL" id="JAHLPM010000013">
    <property type="protein sequence ID" value="MBU5439261.1"/>
    <property type="molecule type" value="Genomic_DNA"/>
</dbReference>
<keyword evidence="2" id="KW-0238">DNA-binding</keyword>
<dbReference type="PROSITE" id="PS50995">
    <property type="entry name" value="HTH_MARR_2"/>
    <property type="match status" value="1"/>
</dbReference>
<comment type="caution">
    <text evidence="5">The sequence shown here is derived from an EMBL/GenBank/DDBJ whole genome shotgun (WGS) entry which is preliminary data.</text>
</comment>
<evidence type="ECO:0000313" key="5">
    <source>
        <dbReference type="EMBL" id="MBU5439261.1"/>
    </source>
</evidence>
<dbReference type="Pfam" id="PF01047">
    <property type="entry name" value="MarR"/>
    <property type="match status" value="1"/>
</dbReference>
<feature type="domain" description="HTH marR-type" evidence="4">
    <location>
        <begin position="5"/>
        <end position="142"/>
    </location>
</feature>
<evidence type="ECO:0000256" key="1">
    <source>
        <dbReference type="ARBA" id="ARBA00023015"/>
    </source>
</evidence>
<reference evidence="5 6" key="1">
    <citation type="submission" date="2021-06" db="EMBL/GenBank/DDBJ databases">
        <authorList>
            <person name="Sun Q."/>
            <person name="Li D."/>
        </authorList>
    </citation>
    <scope>NUCLEOTIDE SEQUENCE [LARGE SCALE GENOMIC DNA]</scope>
    <source>
        <strain evidence="5 6">MSJ-40</strain>
    </source>
</reference>
<name>A0ABS6E8M8_9FIRM</name>
<gene>
    <name evidence="5" type="ORF">KQI42_14655</name>
</gene>
<keyword evidence="6" id="KW-1185">Reference proteome</keyword>
<evidence type="ECO:0000256" key="3">
    <source>
        <dbReference type="ARBA" id="ARBA00023163"/>
    </source>
</evidence>
<dbReference type="SMART" id="SM00347">
    <property type="entry name" value="HTH_MARR"/>
    <property type="match status" value="1"/>
</dbReference>
<evidence type="ECO:0000313" key="6">
    <source>
        <dbReference type="Proteomes" id="UP000749471"/>
    </source>
</evidence>
<keyword evidence="1" id="KW-0805">Transcription regulation</keyword>
<dbReference type="InterPro" id="IPR000835">
    <property type="entry name" value="HTH_MarR-typ"/>
</dbReference>
<organism evidence="5 6">
    <name type="scientific">Tissierella simiarum</name>
    <dbReference type="NCBI Taxonomy" id="2841534"/>
    <lineage>
        <taxon>Bacteria</taxon>
        <taxon>Bacillati</taxon>
        <taxon>Bacillota</taxon>
        <taxon>Tissierellia</taxon>
        <taxon>Tissierellales</taxon>
        <taxon>Tissierellaceae</taxon>
        <taxon>Tissierella</taxon>
    </lineage>
</organism>
<dbReference type="RefSeq" id="WP_216520969.1">
    <property type="nucleotide sequence ID" value="NZ_JAHLPM010000013.1"/>
</dbReference>
<keyword evidence="3" id="KW-0804">Transcription</keyword>
<dbReference type="Proteomes" id="UP000749471">
    <property type="component" value="Unassembled WGS sequence"/>
</dbReference>
<protein>
    <submittedName>
        <fullName evidence="5">MarR family transcriptional regulator</fullName>
    </submittedName>
</protein>
<proteinExistence type="predicted"/>
<evidence type="ECO:0000256" key="2">
    <source>
        <dbReference type="ARBA" id="ARBA00023125"/>
    </source>
</evidence>
<dbReference type="PANTHER" id="PTHR42756:SF1">
    <property type="entry name" value="TRANSCRIPTIONAL REPRESSOR OF EMRAB OPERON"/>
    <property type="match status" value="1"/>
</dbReference>
<accession>A0ABS6E8M8</accession>
<dbReference type="PANTHER" id="PTHR42756">
    <property type="entry name" value="TRANSCRIPTIONAL REGULATOR, MARR"/>
    <property type="match status" value="1"/>
</dbReference>
<sequence length="152" mass="17595">MPRDIEEIKFYLIKFSSQFHKNFSSFFRRGSDDKYNCNKNQIRAITIIGRNKSIIPTDLGKCINMEKGSLTTLLNSLEDMGLVKRENDPLDKRKVIVQLSKEGEGYYRKIEEKVLSQIQEVLKPLTEEEIQILRESLKNVVSILDKVGEKNG</sequence>